<reference evidence="9 10" key="1">
    <citation type="submission" date="2023-06" db="EMBL/GenBank/DDBJ databases">
        <title>Sporosarcina sp. nov., isolated from Korean traditional fermented seafood 'Jeotgal'.</title>
        <authorList>
            <person name="Yang A.-I."/>
            <person name="Shin N.-R."/>
        </authorList>
    </citation>
    <scope>NUCLEOTIDE SEQUENCE [LARGE SCALE GENOMIC DNA]</scope>
    <source>
        <strain evidence="9 10">KCTC3840</strain>
    </source>
</reference>
<evidence type="ECO:0000256" key="3">
    <source>
        <dbReference type="ARBA" id="ARBA00022475"/>
    </source>
</evidence>
<dbReference type="InterPro" id="IPR037185">
    <property type="entry name" value="EmrE-like"/>
</dbReference>
<dbReference type="SUPFAM" id="SSF103481">
    <property type="entry name" value="Multidrug resistance efflux transporter EmrE"/>
    <property type="match status" value="2"/>
</dbReference>
<dbReference type="InterPro" id="IPR051258">
    <property type="entry name" value="Diverse_Substrate_Transporter"/>
</dbReference>
<evidence type="ECO:0000259" key="8">
    <source>
        <dbReference type="Pfam" id="PF00892"/>
    </source>
</evidence>
<feature type="transmembrane region" description="Helical" evidence="7">
    <location>
        <begin position="94"/>
        <end position="112"/>
    </location>
</feature>
<feature type="domain" description="EamA" evidence="8">
    <location>
        <begin position="144"/>
        <end position="276"/>
    </location>
</feature>
<feature type="transmembrane region" description="Helical" evidence="7">
    <location>
        <begin position="203"/>
        <end position="224"/>
    </location>
</feature>
<comment type="subcellular location">
    <subcellularLocation>
        <location evidence="1">Cell membrane</location>
        <topology evidence="1">Multi-pass membrane protein</topology>
    </subcellularLocation>
</comment>
<accession>A0ABU4FZD1</accession>
<keyword evidence="5 7" id="KW-1133">Transmembrane helix</keyword>
<evidence type="ECO:0000313" key="9">
    <source>
        <dbReference type="EMBL" id="MDW0110069.1"/>
    </source>
</evidence>
<feature type="transmembrane region" description="Helical" evidence="7">
    <location>
        <begin position="172"/>
        <end position="191"/>
    </location>
</feature>
<name>A0ABU4FZD1_9BACL</name>
<evidence type="ECO:0000256" key="1">
    <source>
        <dbReference type="ARBA" id="ARBA00004651"/>
    </source>
</evidence>
<keyword evidence="6 7" id="KW-0472">Membrane</keyword>
<feature type="domain" description="EamA" evidence="8">
    <location>
        <begin position="5"/>
        <end position="135"/>
    </location>
</feature>
<dbReference type="PANTHER" id="PTHR42920:SF5">
    <property type="entry name" value="EAMA DOMAIN-CONTAINING PROTEIN"/>
    <property type="match status" value="1"/>
</dbReference>
<keyword evidence="10" id="KW-1185">Reference proteome</keyword>
<dbReference type="Pfam" id="PF00892">
    <property type="entry name" value="EamA"/>
    <property type="match status" value="2"/>
</dbReference>
<gene>
    <name evidence="9" type="ORF">QT716_08365</name>
</gene>
<evidence type="ECO:0000256" key="5">
    <source>
        <dbReference type="ARBA" id="ARBA00022989"/>
    </source>
</evidence>
<evidence type="ECO:0000256" key="2">
    <source>
        <dbReference type="ARBA" id="ARBA00007362"/>
    </source>
</evidence>
<sequence length="294" mass="32006">MRKYIGEIGLLVTAIIWGTGFPVSAIALDYFSPYQILAGRFAIGAVLLGVVFYKKLFNLSKTVLWKGSLLGVFLYGAFAFQTVGLQFTTPSNNAFLTAVNVLIVPFIAFVLYRRKVSRFELIGAFLAMAGIALLSLNGTLTVNPGDMLSLLCAILFAFHIFYTGQFVRKEDAITLTLIQMTVAAVIAWVVTGVKGEAALPMTATSATSLLYLGVFSTTLAFLLQTVAQKHVTETKAAILLSMESLWGMIFSIIMLREIVTGQMIIGAALILLAILLAETKPSFLLKRKIRKSIL</sequence>
<dbReference type="RefSeq" id="WP_317935608.1">
    <property type="nucleotide sequence ID" value="NZ_JAUBDH010000004.1"/>
</dbReference>
<dbReference type="PANTHER" id="PTHR42920">
    <property type="entry name" value="OS03G0707200 PROTEIN-RELATED"/>
    <property type="match status" value="1"/>
</dbReference>
<evidence type="ECO:0000313" key="10">
    <source>
        <dbReference type="Proteomes" id="UP001280629"/>
    </source>
</evidence>
<dbReference type="EMBL" id="JAUBDH010000004">
    <property type="protein sequence ID" value="MDW0110069.1"/>
    <property type="molecule type" value="Genomic_DNA"/>
</dbReference>
<evidence type="ECO:0000256" key="4">
    <source>
        <dbReference type="ARBA" id="ARBA00022692"/>
    </source>
</evidence>
<dbReference type="InterPro" id="IPR000620">
    <property type="entry name" value="EamA_dom"/>
</dbReference>
<proteinExistence type="inferred from homology"/>
<feature type="transmembrane region" description="Helical" evidence="7">
    <location>
        <begin position="236"/>
        <end position="253"/>
    </location>
</feature>
<keyword evidence="3" id="KW-1003">Cell membrane</keyword>
<keyword evidence="4 7" id="KW-0812">Transmembrane</keyword>
<feature type="transmembrane region" description="Helical" evidence="7">
    <location>
        <begin position="69"/>
        <end position="88"/>
    </location>
</feature>
<feature type="transmembrane region" description="Helical" evidence="7">
    <location>
        <begin position="119"/>
        <end position="136"/>
    </location>
</feature>
<organism evidence="9 10">
    <name type="scientific">Sporosarcina aquimarina</name>
    <dbReference type="NCBI Taxonomy" id="114975"/>
    <lineage>
        <taxon>Bacteria</taxon>
        <taxon>Bacillati</taxon>
        <taxon>Bacillota</taxon>
        <taxon>Bacilli</taxon>
        <taxon>Bacillales</taxon>
        <taxon>Caryophanaceae</taxon>
        <taxon>Sporosarcina</taxon>
    </lineage>
</organism>
<feature type="transmembrane region" description="Helical" evidence="7">
    <location>
        <begin position="259"/>
        <end position="277"/>
    </location>
</feature>
<feature type="transmembrane region" description="Helical" evidence="7">
    <location>
        <begin position="148"/>
        <end position="165"/>
    </location>
</feature>
<comment type="caution">
    <text evidence="9">The sequence shown here is derived from an EMBL/GenBank/DDBJ whole genome shotgun (WGS) entry which is preliminary data.</text>
</comment>
<evidence type="ECO:0000256" key="7">
    <source>
        <dbReference type="SAM" id="Phobius"/>
    </source>
</evidence>
<evidence type="ECO:0000256" key="6">
    <source>
        <dbReference type="ARBA" id="ARBA00023136"/>
    </source>
</evidence>
<feature type="transmembrane region" description="Helical" evidence="7">
    <location>
        <begin position="37"/>
        <end position="57"/>
    </location>
</feature>
<protein>
    <submittedName>
        <fullName evidence="9">DMT family transporter</fullName>
    </submittedName>
</protein>
<dbReference type="Proteomes" id="UP001280629">
    <property type="component" value="Unassembled WGS sequence"/>
</dbReference>
<comment type="similarity">
    <text evidence="2">Belongs to the EamA transporter family.</text>
</comment>